<dbReference type="SUPFAM" id="SSF52788">
    <property type="entry name" value="Phosphotyrosine protein phosphatases I"/>
    <property type="match status" value="1"/>
</dbReference>
<dbReference type="InterPro" id="IPR036196">
    <property type="entry name" value="Ptyr_pPase_sf"/>
</dbReference>
<dbReference type="Proteomes" id="UP001300692">
    <property type="component" value="Unassembled WGS sequence"/>
</dbReference>
<dbReference type="PRINTS" id="PR00719">
    <property type="entry name" value="LMWPTPASE"/>
</dbReference>
<evidence type="ECO:0000313" key="7">
    <source>
        <dbReference type="Proteomes" id="UP001300692"/>
    </source>
</evidence>
<dbReference type="RefSeq" id="WP_264138540.1">
    <property type="nucleotide sequence ID" value="NZ_JAOYOD010000001.1"/>
</dbReference>
<dbReference type="Pfam" id="PF01451">
    <property type="entry name" value="LMWPc"/>
    <property type="match status" value="1"/>
</dbReference>
<name>A0ABT3CW76_9BACT</name>
<comment type="caution">
    <text evidence="6">The sequence shown here is derived from an EMBL/GenBank/DDBJ whole genome shotgun (WGS) entry which is preliminary data.</text>
</comment>
<evidence type="ECO:0000313" key="6">
    <source>
        <dbReference type="EMBL" id="MCV9387720.1"/>
    </source>
</evidence>
<dbReference type="EC" id="3.1.3.48" evidence="2"/>
<dbReference type="InterPro" id="IPR017867">
    <property type="entry name" value="Tyr_phospatase_low_mol_wt"/>
</dbReference>
<keyword evidence="4" id="KW-0904">Protein phosphatase</keyword>
<dbReference type="InterPro" id="IPR050438">
    <property type="entry name" value="LMW_PTPase"/>
</dbReference>
<dbReference type="PANTHER" id="PTHR11717">
    <property type="entry name" value="LOW MOLECULAR WEIGHT PROTEIN TYROSINE PHOSPHATASE"/>
    <property type="match status" value="1"/>
</dbReference>
<dbReference type="InterPro" id="IPR023485">
    <property type="entry name" value="Ptyr_pPase"/>
</dbReference>
<organism evidence="6 7">
    <name type="scientific">Reichenbachiella ulvae</name>
    <dbReference type="NCBI Taxonomy" id="2980104"/>
    <lineage>
        <taxon>Bacteria</taxon>
        <taxon>Pseudomonadati</taxon>
        <taxon>Bacteroidota</taxon>
        <taxon>Cytophagia</taxon>
        <taxon>Cytophagales</taxon>
        <taxon>Reichenbachiellaceae</taxon>
        <taxon>Reichenbachiella</taxon>
    </lineage>
</organism>
<proteinExistence type="inferred from homology"/>
<keyword evidence="7" id="KW-1185">Reference proteome</keyword>
<dbReference type="PANTHER" id="PTHR11717:SF7">
    <property type="entry name" value="LOW MOLECULAR WEIGHT PHOSPHOTYROSINE PROTEIN PHOSPHATASE"/>
    <property type="match status" value="1"/>
</dbReference>
<reference evidence="6 7" key="1">
    <citation type="submission" date="2022-10" db="EMBL/GenBank/DDBJ databases">
        <title>Comparative genomics and taxonomic characterization of three novel marine species of genus Reichenbachiella exhibiting antioxidant and polysaccharide degradation activities.</title>
        <authorList>
            <person name="Muhammad N."/>
            <person name="Lee Y.-J."/>
            <person name="Ko J."/>
            <person name="Kim S.-G."/>
        </authorList>
    </citation>
    <scope>NUCLEOTIDE SEQUENCE [LARGE SCALE GENOMIC DNA]</scope>
    <source>
        <strain evidence="6 7">ABR2-5</strain>
    </source>
</reference>
<keyword evidence="3" id="KW-0378">Hydrolase</keyword>
<feature type="domain" description="Phosphotyrosine protein phosphatase I" evidence="5">
    <location>
        <begin position="2"/>
        <end position="146"/>
    </location>
</feature>
<dbReference type="Gene3D" id="3.40.50.2300">
    <property type="match status" value="1"/>
</dbReference>
<dbReference type="CDD" id="cd16343">
    <property type="entry name" value="LMWPTP"/>
    <property type="match status" value="1"/>
</dbReference>
<protein>
    <recommendedName>
        <fullName evidence="2">protein-tyrosine-phosphatase</fullName>
        <ecNumber evidence="2">3.1.3.48</ecNumber>
    </recommendedName>
</protein>
<dbReference type="SMART" id="SM00226">
    <property type="entry name" value="LMWPc"/>
    <property type="match status" value="1"/>
</dbReference>
<gene>
    <name evidence="6" type="ORF">N7U62_13645</name>
</gene>
<evidence type="ECO:0000256" key="4">
    <source>
        <dbReference type="ARBA" id="ARBA00022912"/>
    </source>
</evidence>
<accession>A0ABT3CW76</accession>
<evidence type="ECO:0000256" key="1">
    <source>
        <dbReference type="ARBA" id="ARBA00011063"/>
    </source>
</evidence>
<dbReference type="EMBL" id="JAOYOD010000001">
    <property type="protein sequence ID" value="MCV9387720.1"/>
    <property type="molecule type" value="Genomic_DNA"/>
</dbReference>
<comment type="similarity">
    <text evidence="1">Belongs to the low molecular weight phosphotyrosine protein phosphatase family.</text>
</comment>
<sequence length="151" mass="17140">MKKVLFVCLGNICRSPLAEAVFNQSAKKHGYEADSAGTAAYHIGESPDHRSIQVAKDHNVPIAHKARQFVAEDFERFDYVIAMDKNNYRNMKSLAKNDPANLYMLRDFDPEADGDLDVPDPYYGGYDGFEHIYQIISRSVDRLIAHIEKES</sequence>
<evidence type="ECO:0000256" key="2">
    <source>
        <dbReference type="ARBA" id="ARBA00013064"/>
    </source>
</evidence>
<evidence type="ECO:0000259" key="5">
    <source>
        <dbReference type="SMART" id="SM00226"/>
    </source>
</evidence>
<evidence type="ECO:0000256" key="3">
    <source>
        <dbReference type="ARBA" id="ARBA00022801"/>
    </source>
</evidence>